<organism evidence="4 5">
    <name type="scientific">Martelella mangrovi</name>
    <dbReference type="NCBI Taxonomy" id="1397477"/>
    <lineage>
        <taxon>Bacteria</taxon>
        <taxon>Pseudomonadati</taxon>
        <taxon>Pseudomonadota</taxon>
        <taxon>Alphaproteobacteria</taxon>
        <taxon>Hyphomicrobiales</taxon>
        <taxon>Aurantimonadaceae</taxon>
        <taxon>Martelella</taxon>
    </lineage>
</organism>
<dbReference type="InterPro" id="IPR036264">
    <property type="entry name" value="Bact_exopeptidase_dim_dom"/>
</dbReference>
<reference evidence="4 5" key="1">
    <citation type="submission" date="2024-06" db="EMBL/GenBank/DDBJ databases">
        <title>Genomic Encyclopedia of Type Strains, Phase IV (KMG-IV): sequencing the most valuable type-strain genomes for metagenomic binning, comparative biology and taxonomic classification.</title>
        <authorList>
            <person name="Goeker M."/>
        </authorList>
    </citation>
    <scope>NUCLEOTIDE SEQUENCE [LARGE SCALE GENOMIC DNA]</scope>
    <source>
        <strain evidence="4 5">DSM 28102</strain>
    </source>
</reference>
<dbReference type="InterPro" id="IPR050072">
    <property type="entry name" value="Peptidase_M20A"/>
</dbReference>
<feature type="domain" description="Peptidase M20 dimerisation" evidence="3">
    <location>
        <begin position="189"/>
        <end position="284"/>
    </location>
</feature>
<dbReference type="PANTHER" id="PTHR43808">
    <property type="entry name" value="ACETYLORNITHINE DEACETYLASE"/>
    <property type="match status" value="1"/>
</dbReference>
<evidence type="ECO:0000313" key="4">
    <source>
        <dbReference type="EMBL" id="MET3600420.1"/>
    </source>
</evidence>
<dbReference type="Proteomes" id="UP001549164">
    <property type="component" value="Unassembled WGS sequence"/>
</dbReference>
<dbReference type="InterPro" id="IPR002933">
    <property type="entry name" value="Peptidase_M20"/>
</dbReference>
<gene>
    <name evidence="4" type="ORF">ABID12_002369</name>
</gene>
<dbReference type="EMBL" id="JBEPLY010000007">
    <property type="protein sequence ID" value="MET3600420.1"/>
    <property type="molecule type" value="Genomic_DNA"/>
</dbReference>
<sequence>MTEIETILASQQFKAAAAVLKADHDRFVDDIITLTEIPSPPFGEEKRALAYEAMFNALGLEDVGRDGIGNVTGLRRGRGNGGLTVVAAHLDTVFPEGTDCTVRREGTKLFAPGVGDDTRGLAVLLAFIRALDAANIETESDLLFVGDVGEEGKGDLRGVRHLFTENAYRDRITAFFTMDGISLDRLVTGAVGSRRYHISFTGPGGHSLAAFGTVNPAHALAHVVTGLSQTEVPENPRTTYCASVLGGGTSINAIPNAVWLEVDLRSEDAGALEDLDATLHWLIAEAVAAENQRGNTESGVIAAKAELIGNRPAGRTAEDSRIVTATTAALQAFGFKAEPEFSSTDANIAMSLGIPAVCVGTGGDGGRAHSLEEWIDVEPENSVRGLTAGLAAILGTAGLWNS</sequence>
<dbReference type="Gene3D" id="3.40.630.10">
    <property type="entry name" value="Zn peptidases"/>
    <property type="match status" value="1"/>
</dbReference>
<comment type="caution">
    <text evidence="4">The sequence shown here is derived from an EMBL/GenBank/DDBJ whole genome shotgun (WGS) entry which is preliminary data.</text>
</comment>
<keyword evidence="1" id="KW-0479">Metal-binding</keyword>
<accession>A0ABV2IBX5</accession>
<name>A0ABV2IBX5_9HYPH</name>
<evidence type="ECO:0000259" key="3">
    <source>
        <dbReference type="Pfam" id="PF07687"/>
    </source>
</evidence>
<dbReference type="Pfam" id="PF07687">
    <property type="entry name" value="M20_dimer"/>
    <property type="match status" value="1"/>
</dbReference>
<dbReference type="Pfam" id="PF01546">
    <property type="entry name" value="Peptidase_M20"/>
    <property type="match status" value="1"/>
</dbReference>
<dbReference type="SUPFAM" id="SSF53187">
    <property type="entry name" value="Zn-dependent exopeptidases"/>
    <property type="match status" value="1"/>
</dbReference>
<protein>
    <submittedName>
        <fullName evidence="4">Acetylornithine deacetylase/succinyl-diaminopimelate desuccinylase-like protein</fullName>
    </submittedName>
</protein>
<evidence type="ECO:0000256" key="2">
    <source>
        <dbReference type="ARBA" id="ARBA00022801"/>
    </source>
</evidence>
<proteinExistence type="predicted"/>
<keyword evidence="5" id="KW-1185">Reference proteome</keyword>
<dbReference type="SUPFAM" id="SSF55031">
    <property type="entry name" value="Bacterial exopeptidase dimerisation domain"/>
    <property type="match status" value="1"/>
</dbReference>
<dbReference type="PANTHER" id="PTHR43808:SF17">
    <property type="entry name" value="PEPTIDASE M20"/>
    <property type="match status" value="1"/>
</dbReference>
<evidence type="ECO:0000313" key="5">
    <source>
        <dbReference type="Proteomes" id="UP001549164"/>
    </source>
</evidence>
<keyword evidence="2" id="KW-0378">Hydrolase</keyword>
<evidence type="ECO:0000256" key="1">
    <source>
        <dbReference type="ARBA" id="ARBA00022723"/>
    </source>
</evidence>
<dbReference type="Gene3D" id="3.30.70.360">
    <property type="match status" value="1"/>
</dbReference>
<dbReference type="InterPro" id="IPR011650">
    <property type="entry name" value="Peptidase_M20_dimer"/>
</dbReference>
<dbReference type="RefSeq" id="WP_354434358.1">
    <property type="nucleotide sequence ID" value="NZ_JBEPLY010000007.1"/>
</dbReference>